<evidence type="ECO:0000256" key="1">
    <source>
        <dbReference type="SAM" id="MobiDB-lite"/>
    </source>
</evidence>
<reference evidence="4 5" key="1">
    <citation type="submission" date="2019-06" db="EMBL/GenBank/DDBJ databases">
        <title>Sequencing the genomes of 1000 actinobacteria strains.</title>
        <authorList>
            <person name="Klenk H.-P."/>
        </authorList>
    </citation>
    <scope>NUCLEOTIDE SEQUENCE [LARGE SCALE GENOMIC DNA]</scope>
    <source>
        <strain evidence="4 5">DSM 45511</strain>
    </source>
</reference>
<sequence length="288" mass="30724">MARRQGWALVLLAVVAAGCTSTVPVPVVPSAGAPETTAVSPAPATPTAEPDRRDRVAVPVYYVAETPAGFRLQREFHSIVTDERASAAVRELLASPTGTDPDYRSLWPRGTSLREPVRRDGGAIVVDLADVGQVDPDVAELTVQQLVFTVQGALQATDPVRILVDGATVPRLWGTVDTSRPVERGDAYALRSLVQIDSPVDGTQAGREVEVRGEAAVFEATVLWEVLRGGETVRKGVASTAEGQRFAPFAFTVTLEPGEYTVRVREDDPSDGEGRPSLSDDKRITVSG</sequence>
<dbReference type="PROSITE" id="PS51257">
    <property type="entry name" value="PROKAR_LIPOPROTEIN"/>
    <property type="match status" value="1"/>
</dbReference>
<feature type="signal peptide" evidence="2">
    <location>
        <begin position="1"/>
        <end position="22"/>
    </location>
</feature>
<feature type="region of interest" description="Disordered" evidence="1">
    <location>
        <begin position="31"/>
        <end position="51"/>
    </location>
</feature>
<dbReference type="RefSeq" id="WP_142106912.1">
    <property type="nucleotide sequence ID" value="NZ_VFPH01000003.1"/>
</dbReference>
<dbReference type="EMBL" id="VFPH01000003">
    <property type="protein sequence ID" value="TQM35593.1"/>
    <property type="molecule type" value="Genomic_DNA"/>
</dbReference>
<gene>
    <name evidence="4" type="ORF">FB388_7029</name>
</gene>
<evidence type="ECO:0000313" key="5">
    <source>
        <dbReference type="Proteomes" id="UP000319818"/>
    </source>
</evidence>
<feature type="region of interest" description="Disordered" evidence="1">
    <location>
        <begin position="261"/>
        <end position="288"/>
    </location>
</feature>
<dbReference type="AlphaFoldDB" id="A0A543FP12"/>
<dbReference type="Pfam" id="PF10646">
    <property type="entry name" value="Germane"/>
    <property type="match status" value="1"/>
</dbReference>
<dbReference type="InterPro" id="IPR018911">
    <property type="entry name" value="Gmad2_Ig-like_dom"/>
</dbReference>
<organism evidence="4 5">
    <name type="scientific">Pseudonocardia cypriaca</name>
    <dbReference type="NCBI Taxonomy" id="882449"/>
    <lineage>
        <taxon>Bacteria</taxon>
        <taxon>Bacillati</taxon>
        <taxon>Actinomycetota</taxon>
        <taxon>Actinomycetes</taxon>
        <taxon>Pseudonocardiales</taxon>
        <taxon>Pseudonocardiaceae</taxon>
        <taxon>Pseudonocardia</taxon>
    </lineage>
</organism>
<feature type="compositionally biased region" description="Low complexity" evidence="1">
    <location>
        <begin position="31"/>
        <end position="48"/>
    </location>
</feature>
<dbReference type="SMART" id="SM00909">
    <property type="entry name" value="Germane"/>
    <property type="match status" value="1"/>
</dbReference>
<dbReference type="InterPro" id="IPR019606">
    <property type="entry name" value="GerMN"/>
</dbReference>
<accession>A0A543FP12</accession>
<evidence type="ECO:0000313" key="4">
    <source>
        <dbReference type="EMBL" id="TQM35593.1"/>
    </source>
</evidence>
<keyword evidence="5" id="KW-1185">Reference proteome</keyword>
<evidence type="ECO:0000259" key="3">
    <source>
        <dbReference type="SMART" id="SM00909"/>
    </source>
</evidence>
<evidence type="ECO:0000256" key="2">
    <source>
        <dbReference type="SAM" id="SignalP"/>
    </source>
</evidence>
<proteinExistence type="predicted"/>
<comment type="caution">
    <text evidence="4">The sequence shown here is derived from an EMBL/GenBank/DDBJ whole genome shotgun (WGS) entry which is preliminary data.</text>
</comment>
<keyword evidence="2" id="KW-0732">Signal</keyword>
<dbReference type="Pfam" id="PF10648">
    <property type="entry name" value="Gmad2"/>
    <property type="match status" value="1"/>
</dbReference>
<protein>
    <submittedName>
        <fullName evidence="4">Sporulation and spore germination protein</fullName>
    </submittedName>
</protein>
<feature type="domain" description="GerMN" evidence="3">
    <location>
        <begin position="85"/>
        <end position="173"/>
    </location>
</feature>
<dbReference type="OrthoDB" id="4843507at2"/>
<name>A0A543FP12_9PSEU</name>
<dbReference type="Proteomes" id="UP000319818">
    <property type="component" value="Unassembled WGS sequence"/>
</dbReference>
<feature type="compositionally biased region" description="Basic and acidic residues" evidence="1">
    <location>
        <begin position="262"/>
        <end position="288"/>
    </location>
</feature>
<feature type="chain" id="PRO_5038413091" evidence="2">
    <location>
        <begin position="23"/>
        <end position="288"/>
    </location>
</feature>